<dbReference type="Proteomes" id="UP000030672">
    <property type="component" value="Unassembled WGS sequence"/>
</dbReference>
<protein>
    <submittedName>
        <fullName evidence="2">Uncharacterized protein</fullName>
    </submittedName>
</protein>
<feature type="compositionally biased region" description="Basic and acidic residues" evidence="1">
    <location>
        <begin position="9"/>
        <end position="30"/>
    </location>
</feature>
<evidence type="ECO:0000313" key="3">
    <source>
        <dbReference type="Proteomes" id="UP000030672"/>
    </source>
</evidence>
<evidence type="ECO:0000256" key="1">
    <source>
        <dbReference type="SAM" id="MobiDB-lite"/>
    </source>
</evidence>
<reference evidence="2 3" key="1">
    <citation type="journal article" date="2014" name="BMC Genomics">
        <title>Genome sequencing of four Aureobasidium pullulans varieties: biotechnological potential, stress tolerance, and description of new species.</title>
        <authorList>
            <person name="Gostin Ar C."/>
            <person name="Ohm R.A."/>
            <person name="Kogej T."/>
            <person name="Sonjak S."/>
            <person name="Turk M."/>
            <person name="Zajc J."/>
            <person name="Zalar P."/>
            <person name="Grube M."/>
            <person name="Sun H."/>
            <person name="Han J."/>
            <person name="Sharma A."/>
            <person name="Chiniquy J."/>
            <person name="Ngan C.Y."/>
            <person name="Lipzen A."/>
            <person name="Barry K."/>
            <person name="Grigoriev I.V."/>
            <person name="Gunde-Cimerman N."/>
        </authorList>
    </citation>
    <scope>NUCLEOTIDE SEQUENCE [LARGE SCALE GENOMIC DNA]</scope>
    <source>
        <strain evidence="2 3">CBS 110374</strain>
    </source>
</reference>
<name>A0A074VL58_AURM1</name>
<evidence type="ECO:0000313" key="2">
    <source>
        <dbReference type="EMBL" id="KEQ59839.1"/>
    </source>
</evidence>
<keyword evidence="3" id="KW-1185">Reference proteome</keyword>
<dbReference type="AlphaFoldDB" id="A0A074VL58"/>
<dbReference type="STRING" id="1043003.A0A074VL58"/>
<dbReference type="HOGENOM" id="CLU_1111183_0_0_1"/>
<gene>
    <name evidence="2" type="ORF">M437DRAFT_68808</name>
</gene>
<dbReference type="EMBL" id="KL584846">
    <property type="protein sequence ID" value="KEQ59839.1"/>
    <property type="molecule type" value="Genomic_DNA"/>
</dbReference>
<organism evidence="2 3">
    <name type="scientific">Aureobasidium melanogenum (strain CBS 110374)</name>
    <name type="common">Aureobasidium pullulans var. melanogenum</name>
    <dbReference type="NCBI Taxonomy" id="1043003"/>
    <lineage>
        <taxon>Eukaryota</taxon>
        <taxon>Fungi</taxon>
        <taxon>Dikarya</taxon>
        <taxon>Ascomycota</taxon>
        <taxon>Pezizomycotina</taxon>
        <taxon>Dothideomycetes</taxon>
        <taxon>Dothideomycetidae</taxon>
        <taxon>Dothideales</taxon>
        <taxon>Saccotheciaceae</taxon>
        <taxon>Aureobasidium</taxon>
    </lineage>
</organism>
<feature type="compositionally biased region" description="Basic and acidic residues" evidence="1">
    <location>
        <begin position="41"/>
        <end position="50"/>
    </location>
</feature>
<proteinExistence type="predicted"/>
<accession>A0A074VL58</accession>
<feature type="region of interest" description="Disordered" evidence="1">
    <location>
        <begin position="1"/>
        <end position="51"/>
    </location>
</feature>
<dbReference type="GeneID" id="63918549"/>
<dbReference type="RefSeq" id="XP_040876862.1">
    <property type="nucleotide sequence ID" value="XM_041025176.1"/>
</dbReference>
<sequence>MLRSSIRASKVEEDVEKDKQEGVRDDEGRPRLQGQDGRQSTQHEKVDRRTPLTLQTAWSSLQDPQRPLELDNRSISHQHLQRCISTRAVSSLAKAPSVAVISFFLLSDRLVPQVALNLSIPKPSERECQQHRLARARGSTSSKEMRWPSTTGKESFNQALHLVNLNQPSRQDVIKIINPDSGLNKMLEIANQEFDKFVFVTQIILIFRRLSEQHVVSSPHFEHHLRNASSSEDRPHLLGLVHFVPQRFLS</sequence>